<dbReference type="InterPro" id="IPR008991">
    <property type="entry name" value="Translation_prot_SH3-like_sf"/>
</dbReference>
<dbReference type="GO" id="GO:0005840">
    <property type="term" value="C:ribosome"/>
    <property type="evidence" value="ECO:0007669"/>
    <property type="project" value="UniProtKB-KW"/>
</dbReference>
<protein>
    <submittedName>
        <fullName evidence="3">KOW domain-containing RNA-binding protein</fullName>
    </submittedName>
</protein>
<dbReference type="InterPro" id="IPR014722">
    <property type="entry name" value="Rib_uL2_dom2"/>
</dbReference>
<evidence type="ECO:0000313" key="4">
    <source>
        <dbReference type="Proteomes" id="UP000824230"/>
    </source>
</evidence>
<dbReference type="SUPFAM" id="SSF50104">
    <property type="entry name" value="Translation proteins SH3-like domain"/>
    <property type="match status" value="1"/>
</dbReference>
<reference evidence="3" key="1">
    <citation type="journal article" date="2021" name="PeerJ">
        <title>Extensive microbial diversity within the chicken gut microbiome revealed by metagenomics and culture.</title>
        <authorList>
            <person name="Gilroy R."/>
            <person name="Ravi A."/>
            <person name="Getino M."/>
            <person name="Pursley I."/>
            <person name="Horton D.L."/>
            <person name="Alikhan N.F."/>
            <person name="Baker D."/>
            <person name="Gharbi K."/>
            <person name="Hall N."/>
            <person name="Watson M."/>
            <person name="Adriaenssens E.M."/>
            <person name="Foster-Nyarko E."/>
            <person name="Jarju S."/>
            <person name="Secka A."/>
            <person name="Antonio M."/>
            <person name="Oren A."/>
            <person name="Chaudhuri R.R."/>
            <person name="La Ragione R."/>
            <person name="Hildebrand F."/>
            <person name="Pallen M.J."/>
        </authorList>
    </citation>
    <scope>NUCLEOTIDE SEQUENCE</scope>
    <source>
        <strain evidence="3">ChiHjej12B11-1927</strain>
    </source>
</reference>
<dbReference type="EMBL" id="DXFG01000315">
    <property type="protein sequence ID" value="HIX38909.1"/>
    <property type="molecule type" value="Genomic_DNA"/>
</dbReference>
<dbReference type="AlphaFoldDB" id="A0A9D1VP99"/>
<sequence length="91" mass="10609">MKEFKAGMLAVSKAGHDKGRLYVVLNADQEFVYLADGKNRSVTSPKKKKRKHIQINYYIPEILKQTLEAEQKLEDEQIKKAIKEYKNQQEV</sequence>
<proteinExistence type="predicted"/>
<evidence type="ECO:0000256" key="2">
    <source>
        <dbReference type="ARBA" id="ARBA00023274"/>
    </source>
</evidence>
<comment type="caution">
    <text evidence="3">The sequence shown here is derived from an EMBL/GenBank/DDBJ whole genome shotgun (WGS) entry which is preliminary data.</text>
</comment>
<dbReference type="GO" id="GO:1990904">
    <property type="term" value="C:ribonucleoprotein complex"/>
    <property type="evidence" value="ECO:0007669"/>
    <property type="project" value="UniProtKB-KW"/>
</dbReference>
<reference evidence="3" key="2">
    <citation type="submission" date="2021-04" db="EMBL/GenBank/DDBJ databases">
        <authorList>
            <person name="Gilroy R."/>
        </authorList>
    </citation>
    <scope>NUCLEOTIDE SEQUENCE</scope>
    <source>
        <strain evidence="3">ChiHjej12B11-1927</strain>
    </source>
</reference>
<evidence type="ECO:0000313" key="3">
    <source>
        <dbReference type="EMBL" id="HIX38909.1"/>
    </source>
</evidence>
<dbReference type="Proteomes" id="UP000824230">
    <property type="component" value="Unassembled WGS sequence"/>
</dbReference>
<accession>A0A9D1VP99</accession>
<organism evidence="3 4">
    <name type="scientific">Candidatus Blautia pullistercoris</name>
    <dbReference type="NCBI Taxonomy" id="2838499"/>
    <lineage>
        <taxon>Bacteria</taxon>
        <taxon>Bacillati</taxon>
        <taxon>Bacillota</taxon>
        <taxon>Clostridia</taxon>
        <taxon>Lachnospirales</taxon>
        <taxon>Lachnospiraceae</taxon>
        <taxon>Blautia</taxon>
    </lineage>
</organism>
<dbReference type="InterPro" id="IPR041985">
    <property type="entry name" value="Ribosomal_eL14_KOW"/>
</dbReference>
<keyword evidence="2" id="KW-0687">Ribonucleoprotein</keyword>
<dbReference type="Gene3D" id="2.30.30.30">
    <property type="match status" value="1"/>
</dbReference>
<evidence type="ECO:0000256" key="1">
    <source>
        <dbReference type="ARBA" id="ARBA00022980"/>
    </source>
</evidence>
<gene>
    <name evidence="3" type="ORF">H9738_13750</name>
</gene>
<name>A0A9D1VP99_9FIRM</name>
<keyword evidence="1" id="KW-0689">Ribosomal protein</keyword>
<dbReference type="CDD" id="cd06088">
    <property type="entry name" value="KOW_RPL14"/>
    <property type="match status" value="1"/>
</dbReference>